<dbReference type="EMBL" id="MBFR01000104">
    <property type="protein sequence ID" value="PVU94016.1"/>
    <property type="molecule type" value="Genomic_DNA"/>
</dbReference>
<accession>A0A2T9YNV7</accession>
<sequence length="388" mass="44271">MQHSTLPLANTFVPNQDYFSKYSTEKLSSLAQFHETYPNVSSNYSFKKPRPSILASHSTSLRKSGTNSSSSAEAYSLSEKFDEDFVLLDVLSKKTLTTCSQKPTMFDQNILQSATPAFNPNDTYMPSLNRRKSSVLEELAKQQPFMSISKNMDSFSKSYESIPSKKIIKTAANKPKLNLIKHSLFKLGQALRLHKNKSTSKPSTLILKNNTSLELTRSKTYKINDHISNYPQPNTIGIGQRDYNPIADLSDSQEISHDHYHNNNNNKLQISQIPSESTSTKSTEYSLNSNNELIDKIEMISEYNRIITRLETNKSLLESRIAVQKAHFQLFMSSINNKYDLISTQNDTLKKKLIQVRRSNKMMIDDLINLIESKEDEIFKLELKLDTL</sequence>
<dbReference type="Proteomes" id="UP000245383">
    <property type="component" value="Unassembled WGS sequence"/>
</dbReference>
<dbReference type="OrthoDB" id="5600143at2759"/>
<name>A0A2T9YNV7_9FUNG</name>
<proteinExistence type="predicted"/>
<organism evidence="1 2">
    <name type="scientific">Smittium simulii</name>
    <dbReference type="NCBI Taxonomy" id="133385"/>
    <lineage>
        <taxon>Eukaryota</taxon>
        <taxon>Fungi</taxon>
        <taxon>Fungi incertae sedis</taxon>
        <taxon>Zoopagomycota</taxon>
        <taxon>Kickxellomycotina</taxon>
        <taxon>Harpellomycetes</taxon>
        <taxon>Harpellales</taxon>
        <taxon>Legeriomycetaceae</taxon>
        <taxon>Smittium</taxon>
    </lineage>
</organism>
<comment type="caution">
    <text evidence="1">The sequence shown here is derived from an EMBL/GenBank/DDBJ whole genome shotgun (WGS) entry which is preliminary data.</text>
</comment>
<protein>
    <submittedName>
        <fullName evidence="1">Uncharacterized protein</fullName>
    </submittedName>
</protein>
<evidence type="ECO:0000313" key="2">
    <source>
        <dbReference type="Proteomes" id="UP000245383"/>
    </source>
</evidence>
<gene>
    <name evidence="1" type="ORF">BB561_002882</name>
</gene>
<reference evidence="1 2" key="1">
    <citation type="journal article" date="2018" name="MBio">
        <title>Comparative Genomics Reveals the Core Gene Toolbox for the Fungus-Insect Symbiosis.</title>
        <authorList>
            <person name="Wang Y."/>
            <person name="Stata M."/>
            <person name="Wang W."/>
            <person name="Stajich J.E."/>
            <person name="White M.M."/>
            <person name="Moncalvo J.M."/>
        </authorList>
    </citation>
    <scope>NUCLEOTIDE SEQUENCE [LARGE SCALE GENOMIC DNA]</scope>
    <source>
        <strain evidence="1 2">SWE-8-4</strain>
    </source>
</reference>
<dbReference type="AlphaFoldDB" id="A0A2T9YNV7"/>
<keyword evidence="2" id="KW-1185">Reference proteome</keyword>
<evidence type="ECO:0000313" key="1">
    <source>
        <dbReference type="EMBL" id="PVU94016.1"/>
    </source>
</evidence>